<keyword evidence="5 13" id="KW-0067">ATP-binding</keyword>
<dbReference type="Gene3D" id="6.20.240.20">
    <property type="match status" value="1"/>
</dbReference>
<feature type="region of interest" description="Disordered" evidence="15">
    <location>
        <begin position="1091"/>
        <end position="1112"/>
    </location>
</feature>
<dbReference type="InterPro" id="IPR006171">
    <property type="entry name" value="TOPRIM_dom"/>
</dbReference>
<dbReference type="InterPro" id="IPR023405">
    <property type="entry name" value="Topo_IA_core_domain"/>
</dbReference>
<dbReference type="InterPro" id="IPR000048">
    <property type="entry name" value="IQ_motif_EF-hand-BS"/>
</dbReference>
<feature type="region of interest" description="Actin-binding" evidence="13">
    <location>
        <begin position="635"/>
        <end position="657"/>
    </location>
</feature>
<accession>A0A1Y5IFK7</accession>
<dbReference type="PROSITE" id="PS50880">
    <property type="entry name" value="TOPRIM"/>
    <property type="match status" value="1"/>
</dbReference>
<dbReference type="Pfam" id="PF00063">
    <property type="entry name" value="Myosin_head"/>
    <property type="match status" value="1"/>
</dbReference>
<feature type="domain" description="Dilute" evidence="17">
    <location>
        <begin position="1188"/>
        <end position="1492"/>
    </location>
</feature>
<keyword evidence="8 13" id="KW-0518">Myosin</keyword>
<dbReference type="InterPro" id="IPR013824">
    <property type="entry name" value="Topo_IA_cen_sub1"/>
</dbReference>
<dbReference type="PROSITE" id="PS51456">
    <property type="entry name" value="MYOSIN_MOTOR"/>
    <property type="match status" value="1"/>
</dbReference>
<keyword evidence="6" id="KW-0799">Topoisomerase</keyword>
<evidence type="ECO:0000256" key="3">
    <source>
        <dbReference type="ARBA" id="ARBA00022737"/>
    </source>
</evidence>
<dbReference type="Gene3D" id="1.20.58.530">
    <property type="match status" value="1"/>
</dbReference>
<comment type="similarity">
    <text evidence="2">Belongs to the type IA topoisomerase family.</text>
</comment>
<dbReference type="Gene3D" id="1.10.460.10">
    <property type="entry name" value="Topoisomerase I, domain 2"/>
    <property type="match status" value="1"/>
</dbReference>
<dbReference type="SMART" id="SM00493">
    <property type="entry name" value="TOPRIM"/>
    <property type="match status" value="1"/>
</dbReference>
<dbReference type="SMART" id="SM00015">
    <property type="entry name" value="IQ"/>
    <property type="match status" value="5"/>
</dbReference>
<dbReference type="Pfam" id="PF01843">
    <property type="entry name" value="DIL"/>
    <property type="match status" value="1"/>
</dbReference>
<feature type="coiled-coil region" evidence="14">
    <location>
        <begin position="929"/>
        <end position="991"/>
    </location>
</feature>
<dbReference type="SUPFAM" id="SSF56712">
    <property type="entry name" value="Prokaryotic type I DNA topoisomerase"/>
    <property type="match status" value="1"/>
</dbReference>
<dbReference type="InterPro" id="IPR001609">
    <property type="entry name" value="Myosin_head_motor_dom-like"/>
</dbReference>
<dbReference type="FunFam" id="1.10.290.10:FF:000001">
    <property type="entry name" value="DNA topoisomerase"/>
    <property type="match status" value="1"/>
</dbReference>
<dbReference type="PROSITE" id="PS50096">
    <property type="entry name" value="IQ"/>
    <property type="match status" value="5"/>
</dbReference>
<keyword evidence="12" id="KW-0413">Isomerase</keyword>
<dbReference type="PROSITE" id="PS51126">
    <property type="entry name" value="DILUTE"/>
    <property type="match status" value="1"/>
</dbReference>
<dbReference type="EMBL" id="KZ155774">
    <property type="protein sequence ID" value="OUS48360.1"/>
    <property type="molecule type" value="Genomic_DNA"/>
</dbReference>
<dbReference type="InterPro" id="IPR003602">
    <property type="entry name" value="Topo_IA_DNA-bd_dom"/>
</dbReference>
<dbReference type="GO" id="GO:0005737">
    <property type="term" value="C:cytoplasm"/>
    <property type="evidence" value="ECO:0007669"/>
    <property type="project" value="TreeGrafter"/>
</dbReference>
<evidence type="ECO:0000259" key="17">
    <source>
        <dbReference type="PROSITE" id="PS51126"/>
    </source>
</evidence>
<evidence type="ECO:0000256" key="13">
    <source>
        <dbReference type="PROSITE-ProRule" id="PRU00782"/>
    </source>
</evidence>
<keyword evidence="7 14" id="KW-0175">Coiled coil</keyword>
<dbReference type="GO" id="GO:0016020">
    <property type="term" value="C:membrane"/>
    <property type="evidence" value="ECO:0007669"/>
    <property type="project" value="TreeGrafter"/>
</dbReference>
<dbReference type="GO" id="GO:0007015">
    <property type="term" value="P:actin filament organization"/>
    <property type="evidence" value="ECO:0007669"/>
    <property type="project" value="TreeGrafter"/>
</dbReference>
<dbReference type="InterPro" id="IPR013826">
    <property type="entry name" value="Topo_IA_cen_sub3"/>
</dbReference>
<dbReference type="GO" id="GO:0051015">
    <property type="term" value="F:actin filament binding"/>
    <property type="evidence" value="ECO:0007669"/>
    <property type="project" value="TreeGrafter"/>
</dbReference>
<dbReference type="CDD" id="cd23767">
    <property type="entry name" value="IQCD"/>
    <property type="match status" value="1"/>
</dbReference>
<evidence type="ECO:0000259" key="19">
    <source>
        <dbReference type="PROSITE" id="PS52039"/>
    </source>
</evidence>
<feature type="domain" description="Toprim" evidence="16">
    <location>
        <begin position="1588"/>
        <end position="1735"/>
    </location>
</feature>
<evidence type="ECO:0000256" key="4">
    <source>
        <dbReference type="ARBA" id="ARBA00022741"/>
    </source>
</evidence>
<feature type="compositionally biased region" description="Basic residues" evidence="15">
    <location>
        <begin position="2410"/>
        <end position="2421"/>
    </location>
</feature>
<feature type="region of interest" description="Disordered" evidence="15">
    <location>
        <begin position="1960"/>
        <end position="1983"/>
    </location>
</feature>
<evidence type="ECO:0000256" key="12">
    <source>
        <dbReference type="ARBA" id="ARBA00023235"/>
    </source>
</evidence>
<feature type="domain" description="Topo IA-type catalytic" evidence="19">
    <location>
        <begin position="1753"/>
        <end position="2178"/>
    </location>
</feature>
<evidence type="ECO:0000256" key="11">
    <source>
        <dbReference type="ARBA" id="ARBA00023203"/>
    </source>
</evidence>
<keyword evidence="10 13" id="KW-0505">Motor protein</keyword>
<keyword evidence="11 13" id="KW-0009">Actin-binding</keyword>
<feature type="binding site" evidence="13">
    <location>
        <begin position="162"/>
        <end position="169"/>
    </location>
    <ligand>
        <name>ATP</name>
        <dbReference type="ChEBI" id="CHEBI:30616"/>
    </ligand>
</feature>
<dbReference type="SMART" id="SM00437">
    <property type="entry name" value="TOP1Ac"/>
    <property type="match status" value="1"/>
</dbReference>
<dbReference type="PANTHER" id="PTHR13140">
    <property type="entry name" value="MYOSIN"/>
    <property type="match status" value="1"/>
</dbReference>
<evidence type="ECO:0000256" key="1">
    <source>
        <dbReference type="ARBA" id="ARBA00008049"/>
    </source>
</evidence>
<evidence type="ECO:0000256" key="15">
    <source>
        <dbReference type="SAM" id="MobiDB-lite"/>
    </source>
</evidence>
<dbReference type="Pfam" id="PF23546">
    <property type="entry name" value="Zn_ribbon_TOP3B"/>
    <property type="match status" value="1"/>
</dbReference>
<dbReference type="GO" id="GO:0005524">
    <property type="term" value="F:ATP binding"/>
    <property type="evidence" value="ECO:0007669"/>
    <property type="project" value="UniProtKB-UniRule"/>
</dbReference>
<dbReference type="GO" id="GO:0000146">
    <property type="term" value="F:microfilament motor activity"/>
    <property type="evidence" value="ECO:0007669"/>
    <property type="project" value="TreeGrafter"/>
</dbReference>
<comment type="similarity">
    <text evidence="1">Belongs to the TRAFAC class myosin-kinesin ATPase superfamily. Myosin family. Plant myosin class XI subfamily.</text>
</comment>
<dbReference type="CDD" id="cd00186">
    <property type="entry name" value="TOP1Ac"/>
    <property type="match status" value="1"/>
</dbReference>
<evidence type="ECO:0000256" key="9">
    <source>
        <dbReference type="ARBA" id="ARBA00023125"/>
    </source>
</evidence>
<keyword evidence="9" id="KW-0238">DNA-binding</keyword>
<evidence type="ECO:0000256" key="14">
    <source>
        <dbReference type="SAM" id="Coils"/>
    </source>
</evidence>
<reference evidence="20" key="1">
    <citation type="submission" date="2017-04" db="EMBL/GenBank/DDBJ databases">
        <title>Population genomics of picophytoplankton unveils novel chromosome hypervariability.</title>
        <authorList>
            <consortium name="DOE Joint Genome Institute"/>
            <person name="Blanc-Mathieu R."/>
            <person name="Krasovec M."/>
            <person name="Hebrard M."/>
            <person name="Yau S."/>
            <person name="Desgranges E."/>
            <person name="Martin J."/>
            <person name="Schackwitz W."/>
            <person name="Kuo A."/>
            <person name="Salin G."/>
            <person name="Donnadieu C."/>
            <person name="Desdevises Y."/>
            <person name="Sanchez-Ferandin S."/>
            <person name="Moreau H."/>
            <person name="Rivals E."/>
            <person name="Grigoriev I.V."/>
            <person name="Grimsley N."/>
            <person name="Eyre-Walker A."/>
            <person name="Piganeau G."/>
        </authorList>
    </citation>
    <scope>NUCLEOTIDE SEQUENCE [LARGE SCALE GENOMIC DNA]</scope>
    <source>
        <strain evidence="20">RCC 1115</strain>
    </source>
</reference>
<keyword evidence="3" id="KW-0677">Repeat</keyword>
<feature type="region of interest" description="Disordered" evidence="15">
    <location>
        <begin position="2404"/>
        <end position="2434"/>
    </location>
</feature>
<dbReference type="Pfam" id="PF00612">
    <property type="entry name" value="IQ"/>
    <property type="match status" value="3"/>
</dbReference>
<dbReference type="InterPro" id="IPR013825">
    <property type="entry name" value="Topo_IA_cen_sub2"/>
</dbReference>
<dbReference type="PROSITE" id="PS00396">
    <property type="entry name" value="TOPO_IA_1"/>
    <property type="match status" value="1"/>
</dbReference>
<evidence type="ECO:0000256" key="7">
    <source>
        <dbReference type="ARBA" id="ARBA00023054"/>
    </source>
</evidence>
<organism evidence="20">
    <name type="scientific">Ostreococcus tauri</name>
    <name type="common">Marine green alga</name>
    <dbReference type="NCBI Taxonomy" id="70448"/>
    <lineage>
        <taxon>Eukaryota</taxon>
        <taxon>Viridiplantae</taxon>
        <taxon>Chlorophyta</taxon>
        <taxon>Mamiellophyceae</taxon>
        <taxon>Mamiellales</taxon>
        <taxon>Bathycoccaceae</taxon>
        <taxon>Ostreococcus</taxon>
    </lineage>
</organism>
<keyword evidence="4 13" id="KW-0547">Nucleotide-binding</keyword>
<dbReference type="Pfam" id="PF01131">
    <property type="entry name" value="Topoisom_bac"/>
    <property type="match status" value="1"/>
</dbReference>
<dbReference type="GO" id="GO:0016459">
    <property type="term" value="C:myosin complex"/>
    <property type="evidence" value="ECO:0007669"/>
    <property type="project" value="UniProtKB-KW"/>
</dbReference>
<dbReference type="InterPro" id="IPR036961">
    <property type="entry name" value="Kinesin_motor_dom_sf"/>
</dbReference>
<dbReference type="GO" id="GO:0030048">
    <property type="term" value="P:actin filament-based movement"/>
    <property type="evidence" value="ECO:0007669"/>
    <property type="project" value="UniProtKB-ARBA"/>
</dbReference>
<feature type="domain" description="Myosin motor" evidence="18">
    <location>
        <begin position="67"/>
        <end position="756"/>
    </location>
</feature>
<dbReference type="InterPro" id="IPR013497">
    <property type="entry name" value="Topo_IA_cen"/>
</dbReference>
<dbReference type="FunFam" id="1.10.10.820:FF:000001">
    <property type="entry name" value="Myosin heavy chain"/>
    <property type="match status" value="1"/>
</dbReference>
<feature type="compositionally biased region" description="Basic and acidic residues" evidence="15">
    <location>
        <begin position="2422"/>
        <end position="2434"/>
    </location>
</feature>
<dbReference type="PANTHER" id="PTHR13140:SF781">
    <property type="entry name" value="MYOSIN-15"/>
    <property type="match status" value="1"/>
</dbReference>
<dbReference type="InterPro" id="IPR002710">
    <property type="entry name" value="Dilute_dom"/>
</dbReference>
<dbReference type="GO" id="GO:0003677">
    <property type="term" value="F:DNA binding"/>
    <property type="evidence" value="ECO:0007669"/>
    <property type="project" value="UniProtKB-KW"/>
</dbReference>
<dbReference type="InterPro" id="IPR003601">
    <property type="entry name" value="Topo_IA_2"/>
</dbReference>
<dbReference type="Gene3D" id="1.20.120.720">
    <property type="entry name" value="Myosin VI head, motor domain, U50 subdomain"/>
    <property type="match status" value="1"/>
</dbReference>
<dbReference type="CDD" id="cd03362">
    <property type="entry name" value="TOPRIM_TopoIA_TopoIII"/>
    <property type="match status" value="1"/>
</dbReference>
<evidence type="ECO:0000256" key="6">
    <source>
        <dbReference type="ARBA" id="ARBA00023029"/>
    </source>
</evidence>
<dbReference type="GO" id="GO:0006265">
    <property type="term" value="P:DNA topological change"/>
    <property type="evidence" value="ECO:0007669"/>
    <property type="project" value="InterPro"/>
</dbReference>
<dbReference type="SMART" id="SM00242">
    <property type="entry name" value="MYSc"/>
    <property type="match status" value="1"/>
</dbReference>
<evidence type="ECO:0000259" key="18">
    <source>
        <dbReference type="PROSITE" id="PS51456"/>
    </source>
</evidence>
<dbReference type="SMART" id="SM01132">
    <property type="entry name" value="DIL"/>
    <property type="match status" value="1"/>
</dbReference>
<evidence type="ECO:0000259" key="16">
    <source>
        <dbReference type="PROSITE" id="PS50880"/>
    </source>
</evidence>
<dbReference type="InterPro" id="IPR036018">
    <property type="entry name" value="MYSc_Myo11"/>
</dbReference>
<dbReference type="Gene3D" id="1.10.290.10">
    <property type="entry name" value="Topoisomerase I, domain 4"/>
    <property type="match status" value="1"/>
</dbReference>
<feature type="coiled-coil region" evidence="14">
    <location>
        <begin position="1019"/>
        <end position="1074"/>
    </location>
</feature>
<dbReference type="Gene3D" id="3.40.850.10">
    <property type="entry name" value="Kinesin motor domain"/>
    <property type="match status" value="1"/>
</dbReference>
<protein>
    <submittedName>
        <fullName evidence="20">Myosin class 11-1</fullName>
    </submittedName>
</protein>
<dbReference type="InterPro" id="IPR027417">
    <property type="entry name" value="P-loop_NTPase"/>
</dbReference>
<gene>
    <name evidence="20" type="ORF">BE221DRAFT_89710</name>
</gene>
<evidence type="ECO:0000256" key="5">
    <source>
        <dbReference type="ARBA" id="ARBA00022840"/>
    </source>
</evidence>
<dbReference type="Gene3D" id="1.20.5.190">
    <property type="match status" value="2"/>
</dbReference>
<dbReference type="Proteomes" id="UP000195557">
    <property type="component" value="Unassembled WGS sequence"/>
</dbReference>
<sequence length="2434" mass="271437">MKETDVVHAVAVGAEVWIERAIANGEEDDAEHDELDRGATHARGVVRALDESRGVAVVETMRGKRLERQIDRVLMRETQGQEDMVKLNHLHEPGDDIYTYTGSILIAVNPFKDVGHLYDEHMMGMYRGLRLGDLSPHVFATADAAYEAMRTEGTSQSVLVSGESGAGKTETAKLLMRYIAYRSMCEGAGPDERDATSETTQKKILESNPLLEAFGNAKTVRNDNSSRFGKYVEMQFDANRHISGAAIRTYLLERSRVVKTSDLERNFHVFYQLCAGAEASFREDLRLKDAKGFHYTNQSSCFELKGVDDAEEFRRTIEAMDVIGITKDEQKSIMSVIAGILHLGNVHFVDSAESTDEGCDLAGEDAKSALLDCAAVLRLDAEKLERSLRTRRLVLADEVIHKPLSAAAAVHSRDALAKSLYSKLFDALVDRINACIGQDERSERYIGVLDIYGFESFAVNSFEQFCINFANEKLQQHFNQHIFKLEQAEYEKEGIDWSYIEFIDNQDILDVIERRANGIISLLDESCMLGSSTDEHFVHKLYSSLKNDTRFSKPKLTQTAFTLSHYAGEVTYESESFLDKNKDFIIQEQEEMIASSSHEELVKMFATSRDCVDQTGRSKSSTKFSSVSARFKKQLGELMQKLNATEPHYIRCIKPNAASEPARFDSASVLQQLRCGGVLEAIRISCAGYPSRKSIDVFLARFGLLAPSAASLFFEGKEREALEGILQAANVEGWQIGKTQVFLRAGQMAILDVLRLNKLNGAAIAIQSRARTFVKRKQFRELREASIKIAAVTRGMIARKKVRDIREEMAALRIQTAFRAIRARIQFNRTKEAALKIQAIVRGARARQVLQETRDTEARATKAATCIQSRWRGKFARIEFNQLRSKARETGALIEAKSALERQLESEKMRTVMEQRARQDDNARHANVESALRGRVDELEKELADANAKNAKIEGTTLMKDDEIIELKRSMQELQTANRVEIQELRQWKEKAASLFAELNAKLGVSSDDVSNEPSLVALQELVVKINEKMQLSSKLEEEVRALTHARDDLDKMVNQMRDDIRDMEKENENLKSSFTSPSIDRRSARFSGVLSPMSPMESLDTPRSPDTPHSDDVVASLEREQAELDARKAKLEQVRSHLEYSILLGFIEKNAADAGFTENGTPVLACVIFRCLIKWGTFELDRTTLFDKIMDAISLNIDRAGEDHTALAYWLSNSFTLLQLLHRTLKTHSSGSKEMRRKSGSFFDRINSRFARASTPTSSPGVNGVAHIDAKYPAFLFKQQLAALVERIYGTLRDRAKKDINPQFATCIQAPRNRVASTKVSTGGATLSRSSSAMLGDGWMRILDVLETSVKAMALNNVPAQLTRKFFDQIFCFINVQMFNALLLRRECCSFSNGEYIKMGLSLLDGWARKPQNEAVGEHALNELRFIRQAVELLVIHQKPQKTLNEITLELCPQLSIQQLYRISTMYWDDKYGTESVSADVLSEMRVRMKEDNSAHLSNSFLLDDDSSVQFSIDENIDASSINIQLTGYALPSIFNENAERASRTRSGCGDGRVRRRTTDAPIVARDEGARTRDSTNSSAKTVMSSVVLCVAEKPSLAALIAGFLAPGGAFTTRKGFAGDVHEFTGRGLGTMRSRAWRVTSVKGHVASVDFPERFQSWESCDPGELFAAPTVKRADGKMVRHLESEAKGAMTLILWLDCDREGENICFEVIEACAPSMRTSGGGEREILRAKFSAVTKDSVENAMKSLGRANRNEALAVDARQELDLKMGVAFTRFQTQYFLNKYDRLDARVVSYGPCQTPTLGFCVQRHLEIVRHVPEPYWVLEALFADADRGEEVAPKWARSRLFDEEAARAFLQLVNDAKTFDVVSVESKAEKRPRPSGLNTVEMLKAASAGLGMGAHRAMQVAERLYMAGHISYPRTESTAYPSGFALKETLRIQTSHPTWGEFVRGLVEEGLMTPPRRGVDAGDHPPITPMRASTEGDVGGGEAWRLYDFISRHFIATVSPDCEYETQTAVLRAGGEEFTLHAKEVTAQGWTEIMPHRMIEDTPLPANVVPGTKIPIKSAYLRSDTTAPPGYLTESELIGMMEKNGIGTDASIPTHINNIQTRKYVDIERGRRVVPTQLGITLVQGYQAIDAELVLPTVRRHVEKQLDLVAKGEAPYEGVVDHILAQMFDKFNYFTANIAAMDALFEASFSHTTTESRPYSKCGRCSRYLKLVGANGRIQRLYCPTEEVVFELPIGGTFKQHNGRTCLICGFELLIFTAKGTTRSFPLCPFCFNFPPYKENAPRVKALLRGSPHPLEHPVADAVAVSPCPECVLSTAGGVLMLDPSASAQDKLHCSKCDVSVRLPREVRRASVSDEAECAVCEAKCLHLEYFNGDSKLACLTCEDELSTRIRIFRVAQPGGRGRGGRGRGGRRHGRGDADGARGDRDS</sequence>
<evidence type="ECO:0000256" key="8">
    <source>
        <dbReference type="ARBA" id="ARBA00023123"/>
    </source>
</evidence>
<dbReference type="SMART" id="SM00436">
    <property type="entry name" value="TOP1Bc"/>
    <property type="match status" value="1"/>
</dbReference>
<dbReference type="CDD" id="cd01384">
    <property type="entry name" value="MYSc_Myo11"/>
    <property type="match status" value="1"/>
</dbReference>
<dbReference type="GO" id="GO:0003917">
    <property type="term" value="F:DNA topoisomerase type I (single strand cut, ATP-independent) activity"/>
    <property type="evidence" value="ECO:0007669"/>
    <property type="project" value="InterPro"/>
</dbReference>
<name>A0A1Y5IFK7_OSTTA</name>
<evidence type="ECO:0000256" key="10">
    <source>
        <dbReference type="ARBA" id="ARBA00023175"/>
    </source>
</evidence>
<dbReference type="InterPro" id="IPR034144">
    <property type="entry name" value="TOPRIM_TopoIII"/>
</dbReference>
<dbReference type="PRINTS" id="PR00193">
    <property type="entry name" value="MYOSINHEAVY"/>
</dbReference>
<dbReference type="Gene3D" id="3.40.50.140">
    <property type="match status" value="1"/>
</dbReference>
<dbReference type="PROSITE" id="PS52039">
    <property type="entry name" value="TOPO_IA_2"/>
    <property type="match status" value="1"/>
</dbReference>
<dbReference type="SUPFAM" id="SSF52540">
    <property type="entry name" value="P-loop containing nucleoside triphosphate hydrolases"/>
    <property type="match status" value="2"/>
</dbReference>
<evidence type="ECO:0000256" key="2">
    <source>
        <dbReference type="ARBA" id="ARBA00009446"/>
    </source>
</evidence>
<dbReference type="Gene3D" id="1.10.10.820">
    <property type="match status" value="1"/>
</dbReference>
<dbReference type="InterPro" id="IPR023406">
    <property type="entry name" value="Topo_IA_AS"/>
</dbReference>
<dbReference type="Gene3D" id="2.70.20.10">
    <property type="entry name" value="Topoisomerase I, domain 3"/>
    <property type="match status" value="1"/>
</dbReference>
<dbReference type="Pfam" id="PF01751">
    <property type="entry name" value="Toprim"/>
    <property type="match status" value="1"/>
</dbReference>
<dbReference type="eggNOG" id="KOG0160">
    <property type="taxonomic scope" value="Eukaryota"/>
</dbReference>
<proteinExistence type="inferred from homology"/>
<dbReference type="InterPro" id="IPR056452">
    <property type="entry name" value="Zn_ribbon_TOP3B"/>
</dbReference>
<evidence type="ECO:0000313" key="20">
    <source>
        <dbReference type="EMBL" id="OUS48360.1"/>
    </source>
</evidence>